<accession>W3XPS4</accession>
<gene>
    <name evidence="1" type="ORF">PFICI_01059</name>
</gene>
<dbReference type="KEGG" id="pfy:PFICI_01059"/>
<dbReference type="InParanoid" id="W3XPS4"/>
<evidence type="ECO:0000313" key="2">
    <source>
        <dbReference type="Proteomes" id="UP000030651"/>
    </source>
</evidence>
<dbReference type="AlphaFoldDB" id="W3XPS4"/>
<name>W3XPS4_PESFW</name>
<keyword evidence="2" id="KW-1185">Reference proteome</keyword>
<organism evidence="1 2">
    <name type="scientific">Pestalotiopsis fici (strain W106-1 / CGMCC3.15140)</name>
    <dbReference type="NCBI Taxonomy" id="1229662"/>
    <lineage>
        <taxon>Eukaryota</taxon>
        <taxon>Fungi</taxon>
        <taxon>Dikarya</taxon>
        <taxon>Ascomycota</taxon>
        <taxon>Pezizomycotina</taxon>
        <taxon>Sordariomycetes</taxon>
        <taxon>Xylariomycetidae</taxon>
        <taxon>Amphisphaeriales</taxon>
        <taxon>Sporocadaceae</taxon>
        <taxon>Pestalotiopsis</taxon>
    </lineage>
</organism>
<evidence type="ECO:0000313" key="1">
    <source>
        <dbReference type="EMBL" id="ETS87231.1"/>
    </source>
</evidence>
<dbReference type="GeneID" id="19266072"/>
<dbReference type="HOGENOM" id="CLU_871859_0_0_1"/>
<sequence length="319" mass="36882">MESRELTASYLLEKSAREYGRWSSLLPWNRLCERYPYIRYPPCPPQDEKCTCAESNNGPELPLLTEEYMLDEDTEVKDPPEPEHESPVVTYFKRYKDRAKIAFASTKDLYNPGLPAQGVFYTIPEILELFTDRRMQRHGIIMEGLPTQFPLSEQADKFYRRCKHYHPYYCLMPSVMHYIQNDIIGKSGYCHFINTKGKRWWLQVLEGSIRIAWLGSTTSDEPILLGNVNTAMMPVKPGYDEVTFFKGSVGHFQSISYLKITFLEDAVLHRGWLLEPDLAGESDFLIRVGLDGMPEHSGREYEEFLAAEKAKAAQDPPRD</sequence>
<protein>
    <submittedName>
        <fullName evidence="1">Uncharacterized protein</fullName>
    </submittedName>
</protein>
<dbReference type="Proteomes" id="UP000030651">
    <property type="component" value="Unassembled WGS sequence"/>
</dbReference>
<dbReference type="RefSeq" id="XP_007827831.1">
    <property type="nucleotide sequence ID" value="XM_007829640.1"/>
</dbReference>
<dbReference type="EMBL" id="KI912109">
    <property type="protein sequence ID" value="ETS87231.1"/>
    <property type="molecule type" value="Genomic_DNA"/>
</dbReference>
<reference evidence="2" key="1">
    <citation type="journal article" date="2015" name="BMC Genomics">
        <title>Genomic and transcriptomic analysis of the endophytic fungus Pestalotiopsis fici reveals its lifestyle and high potential for synthesis of natural products.</title>
        <authorList>
            <person name="Wang X."/>
            <person name="Zhang X."/>
            <person name="Liu L."/>
            <person name="Xiang M."/>
            <person name="Wang W."/>
            <person name="Sun X."/>
            <person name="Che Y."/>
            <person name="Guo L."/>
            <person name="Liu G."/>
            <person name="Guo L."/>
            <person name="Wang C."/>
            <person name="Yin W.B."/>
            <person name="Stadler M."/>
            <person name="Zhang X."/>
            <person name="Liu X."/>
        </authorList>
    </citation>
    <scope>NUCLEOTIDE SEQUENCE [LARGE SCALE GENOMIC DNA]</scope>
    <source>
        <strain evidence="2">W106-1 / CGMCC3.15140</strain>
    </source>
</reference>
<proteinExistence type="predicted"/>